<keyword evidence="3" id="KW-0235">DNA replication</keyword>
<evidence type="ECO:0000256" key="2">
    <source>
        <dbReference type="ARBA" id="ARBA00022695"/>
    </source>
</evidence>
<accession>A0ABT0TVG0</accession>
<dbReference type="Gene3D" id="3.40.50.300">
    <property type="entry name" value="P-loop containing nucleotide triphosphate hydrolases"/>
    <property type="match status" value="1"/>
</dbReference>
<reference evidence="6" key="1">
    <citation type="submission" date="2022-06" db="EMBL/GenBank/DDBJ databases">
        <title>Helicobacter colisuis sp. nov.</title>
        <authorList>
            <person name="Papic B."/>
            <person name="Gruntar I."/>
        </authorList>
    </citation>
    <scope>NUCLEOTIDE SEQUENCE</scope>
    <source>
        <strain evidence="6">11154-15</strain>
    </source>
</reference>
<evidence type="ECO:0000259" key="5">
    <source>
        <dbReference type="Pfam" id="PF06144"/>
    </source>
</evidence>
<dbReference type="EMBL" id="JAMOKX010000006">
    <property type="protein sequence ID" value="MCL9819916.1"/>
    <property type="molecule type" value="Genomic_DNA"/>
</dbReference>
<name>A0ABT0TVG0_9HELI</name>
<evidence type="ECO:0000313" key="7">
    <source>
        <dbReference type="Proteomes" id="UP001057522"/>
    </source>
</evidence>
<proteinExistence type="predicted"/>
<keyword evidence="1" id="KW-0808">Transferase</keyword>
<gene>
    <name evidence="6" type="ORF">NCR95_07050</name>
</gene>
<keyword evidence="7" id="KW-1185">Reference proteome</keyword>
<feature type="domain" description="DNA polymerase III delta N-terminal" evidence="5">
    <location>
        <begin position="20"/>
        <end position="98"/>
    </location>
</feature>
<evidence type="ECO:0000256" key="4">
    <source>
        <dbReference type="ARBA" id="ARBA00022932"/>
    </source>
</evidence>
<dbReference type="InterPro" id="IPR005790">
    <property type="entry name" value="DNA_polIII_delta"/>
</dbReference>
<dbReference type="NCBIfam" id="NF006302">
    <property type="entry name" value="PRK08487.1-5"/>
    <property type="match status" value="1"/>
</dbReference>
<dbReference type="Proteomes" id="UP001057522">
    <property type="component" value="Unassembled WGS sequence"/>
</dbReference>
<dbReference type="InterPro" id="IPR010372">
    <property type="entry name" value="DNA_pol3_delta_N"/>
</dbReference>
<dbReference type="Pfam" id="PF06144">
    <property type="entry name" value="DNA_pol3_delta"/>
    <property type="match status" value="1"/>
</dbReference>
<dbReference type="PANTHER" id="PTHR34388">
    <property type="entry name" value="DNA POLYMERASE III SUBUNIT DELTA"/>
    <property type="match status" value="1"/>
</dbReference>
<dbReference type="InterPro" id="IPR027417">
    <property type="entry name" value="P-loop_NTPase"/>
</dbReference>
<evidence type="ECO:0000256" key="1">
    <source>
        <dbReference type="ARBA" id="ARBA00022679"/>
    </source>
</evidence>
<protein>
    <submittedName>
        <fullName evidence="6">DNA polymerase III subunit delta</fullName>
    </submittedName>
</protein>
<dbReference type="SUPFAM" id="SSF52540">
    <property type="entry name" value="P-loop containing nucleoside triphosphate hydrolases"/>
    <property type="match status" value="1"/>
</dbReference>
<dbReference type="RefSeq" id="WP_250604757.1">
    <property type="nucleotide sequence ID" value="NZ_JAMOKX010000006.1"/>
</dbReference>
<keyword evidence="4" id="KW-0239">DNA-directed DNA polymerase</keyword>
<evidence type="ECO:0000313" key="6">
    <source>
        <dbReference type="EMBL" id="MCL9819916.1"/>
    </source>
</evidence>
<keyword evidence="2" id="KW-0548">Nucleotidyltransferase</keyword>
<evidence type="ECO:0000256" key="3">
    <source>
        <dbReference type="ARBA" id="ARBA00022705"/>
    </source>
</evidence>
<dbReference type="PANTHER" id="PTHR34388:SF1">
    <property type="entry name" value="DNA POLYMERASE III SUBUNIT DELTA"/>
    <property type="match status" value="1"/>
</dbReference>
<organism evidence="6 7">
    <name type="scientific">Helicobacter colisuis</name>
    <dbReference type="NCBI Taxonomy" id="2949739"/>
    <lineage>
        <taxon>Bacteria</taxon>
        <taxon>Pseudomonadati</taxon>
        <taxon>Campylobacterota</taxon>
        <taxon>Epsilonproteobacteria</taxon>
        <taxon>Campylobacterales</taxon>
        <taxon>Helicobacteraceae</taxon>
        <taxon>Helicobacter</taxon>
    </lineage>
</organism>
<sequence>MYKRELDSKLASNTEIRAILLYGEDSFLVGYYGEKIAQEILKKDCEKNSFYFSEFDFNSAMACFSQGSLFGGESLVWIKADKKIPKKQLDLLIAALEKNGSGYLILEFYQAENKSAAEYSLDCKALAGSFKGKNIYEVRFFNLSAGEAFGILREYANGFELKISDFSLRKILEQQNYDLGLSVAELRKYTIFDSEINAENIENLGYSLGSVDYEEILELIFDRKPYNNLLEKFLEQGFEEIPLIAEIQKYFFQLFLFSSHIKLYGNATSEEVLGYKLPVNLLEKKKRRAIQIGQERFLKIFCVLNRWHEDSIRGITKGNGFLRTLIKIQAILE</sequence>
<comment type="caution">
    <text evidence="6">The sequence shown here is derived from an EMBL/GenBank/DDBJ whole genome shotgun (WGS) entry which is preliminary data.</text>
</comment>